<dbReference type="AlphaFoldDB" id="A0A1L3NED2"/>
<evidence type="ECO:0000313" key="7">
    <source>
        <dbReference type="Proteomes" id="UP000182204"/>
    </source>
</evidence>
<dbReference type="RefSeq" id="WP_072586572.1">
    <property type="nucleotide sequence ID" value="NZ_CP013243.1"/>
</dbReference>
<keyword evidence="4" id="KW-0411">Iron-sulfur</keyword>
<dbReference type="Gene3D" id="3.20.20.70">
    <property type="entry name" value="Aldolase class I"/>
    <property type="match status" value="1"/>
</dbReference>
<dbReference type="SFLD" id="SFLDS00029">
    <property type="entry name" value="Radical_SAM"/>
    <property type="match status" value="1"/>
</dbReference>
<evidence type="ECO:0000313" key="6">
    <source>
        <dbReference type="EMBL" id="APH14431.1"/>
    </source>
</evidence>
<dbReference type="Pfam" id="PF04055">
    <property type="entry name" value="Radical_SAM"/>
    <property type="match status" value="1"/>
</dbReference>
<dbReference type="InterPro" id="IPR058240">
    <property type="entry name" value="rSAM_sf"/>
</dbReference>
<dbReference type="GO" id="GO:0046872">
    <property type="term" value="F:metal ion binding"/>
    <property type="evidence" value="ECO:0007669"/>
    <property type="project" value="UniProtKB-KW"/>
</dbReference>
<evidence type="ECO:0000259" key="5">
    <source>
        <dbReference type="Pfam" id="PF04055"/>
    </source>
</evidence>
<protein>
    <submittedName>
        <fullName evidence="6">Radical SAM superfamily protein</fullName>
    </submittedName>
</protein>
<keyword evidence="3" id="KW-0408">Iron</keyword>
<dbReference type="Proteomes" id="UP000182204">
    <property type="component" value="Chromosome"/>
</dbReference>
<evidence type="ECO:0000256" key="3">
    <source>
        <dbReference type="ARBA" id="ARBA00023004"/>
    </source>
</evidence>
<gene>
    <name evidence="6" type="ORF">NPD5_3223</name>
</gene>
<dbReference type="GO" id="GO:0003824">
    <property type="term" value="F:catalytic activity"/>
    <property type="evidence" value="ECO:0007669"/>
    <property type="project" value="InterPro"/>
</dbReference>
<accession>A0A1L3NED2</accession>
<feature type="domain" description="Radical SAM core" evidence="5">
    <location>
        <begin position="14"/>
        <end position="91"/>
    </location>
</feature>
<keyword evidence="2" id="KW-0479">Metal-binding</keyword>
<keyword evidence="1" id="KW-0949">S-adenosyl-L-methionine</keyword>
<name>A0A1L3NED2_CLOSG</name>
<dbReference type="SUPFAM" id="SSF102114">
    <property type="entry name" value="Radical SAM enzymes"/>
    <property type="match status" value="1"/>
</dbReference>
<evidence type="ECO:0000256" key="2">
    <source>
        <dbReference type="ARBA" id="ARBA00022723"/>
    </source>
</evidence>
<evidence type="ECO:0000256" key="4">
    <source>
        <dbReference type="ARBA" id="ARBA00023014"/>
    </source>
</evidence>
<dbReference type="EMBL" id="CP013243">
    <property type="protein sequence ID" value="APH14431.1"/>
    <property type="molecule type" value="Genomic_DNA"/>
</dbReference>
<reference evidence="6 7" key="1">
    <citation type="submission" date="2015-11" db="EMBL/GenBank/DDBJ databases">
        <authorList>
            <person name="Hill K.K."/>
            <person name="Shirey T.B."/>
            <person name="Raphael B."/>
            <person name="Daligault H.E."/>
            <person name="Davenport K.W."/>
            <person name="Bruce D.C."/>
            <person name="Foley B.T."/>
            <person name="Johnson S.L."/>
        </authorList>
    </citation>
    <scope>NUCLEOTIDE SEQUENCE [LARGE SCALE GENOMIC DNA]</scope>
    <source>
        <strain evidence="6 7">CDC_1632</strain>
    </source>
</reference>
<dbReference type="InterPro" id="IPR007197">
    <property type="entry name" value="rSAM"/>
</dbReference>
<dbReference type="GO" id="GO:0051536">
    <property type="term" value="F:iron-sulfur cluster binding"/>
    <property type="evidence" value="ECO:0007669"/>
    <property type="project" value="UniProtKB-KW"/>
</dbReference>
<organism evidence="6 7">
    <name type="scientific">Clostridium sporogenes</name>
    <dbReference type="NCBI Taxonomy" id="1509"/>
    <lineage>
        <taxon>Bacteria</taxon>
        <taxon>Bacillati</taxon>
        <taxon>Bacillota</taxon>
        <taxon>Clostridia</taxon>
        <taxon>Eubacteriales</taxon>
        <taxon>Clostridiaceae</taxon>
        <taxon>Clostridium</taxon>
    </lineage>
</organism>
<dbReference type="InterPro" id="IPR013785">
    <property type="entry name" value="Aldolase_TIM"/>
</dbReference>
<sequence>MRSPKDMRIIQIDITNACVHSCSNCTRFCGHHKKPFFMDWETFKRAVDSLEYFGKTIGIMGGEPTLHPQFERFAKYIAEKYPSKNSLAAATKPIKKGNFIEYIRDRNFYLDETLNNRKGPGLWTSLSKSYYEHYESIQDVFSYQTINDHNNPCIHQPLLASRKELGISDEKWIELRDKCWIQNTWSATITPKGAFFCEVAGALDMLFDGPGGWPIESGWWKREPKDFGYQLKWCEICGAAIFNEGRLSSEEIDDVSPMLYEKLKNVQSPKLKKGKVKVMDISNPKIIGKKMPDTINRYLTDYKERISKDNNVLTPKNIDAVVFCYSKADLDSLEKNIDTFTKVFDSILVAVMDDNINSLLDNVQNKYSNVKIINSVLGKWGRTLNKSINCIEDNDWMCILNVESKLPEDFSSRIKKVVLNPGCIYSFNILELLNKLCLFNRGAYALKYKGFDGISECETNLEFIKLWDKNKQIVLNNDFDIIENPDLKYWHDFANTIDEKNKEKIYKCLDKIKNDLEIKAK</sequence>
<evidence type="ECO:0000256" key="1">
    <source>
        <dbReference type="ARBA" id="ARBA00022691"/>
    </source>
</evidence>
<proteinExistence type="predicted"/>